<dbReference type="InterPro" id="IPR029058">
    <property type="entry name" value="AB_hydrolase_fold"/>
</dbReference>
<gene>
    <name evidence="3" type="ORF">GCM10025883_11120</name>
</gene>
<proteinExistence type="predicted"/>
<name>A0ABQ6IQR2_9MICO</name>
<dbReference type="InterPro" id="IPR009656">
    <property type="entry name" value="PHB_depo_C"/>
</dbReference>
<organism evidence="3 4">
    <name type="scientific">Mobilicoccus caccae</name>
    <dbReference type="NCBI Taxonomy" id="1859295"/>
    <lineage>
        <taxon>Bacteria</taxon>
        <taxon>Bacillati</taxon>
        <taxon>Actinomycetota</taxon>
        <taxon>Actinomycetes</taxon>
        <taxon>Micrococcales</taxon>
        <taxon>Dermatophilaceae</taxon>
        <taxon>Mobilicoccus</taxon>
    </lineage>
</organism>
<evidence type="ECO:0000256" key="1">
    <source>
        <dbReference type="SAM" id="MobiDB-lite"/>
    </source>
</evidence>
<keyword evidence="4" id="KW-1185">Reference proteome</keyword>
<dbReference type="PIRSF" id="PIRSF020818">
    <property type="entry name" value="PHB_depoly_PhaZ"/>
    <property type="match status" value="1"/>
</dbReference>
<dbReference type="Gene3D" id="3.40.50.1820">
    <property type="entry name" value="alpha/beta hydrolase"/>
    <property type="match status" value="1"/>
</dbReference>
<dbReference type="Pfam" id="PF06850">
    <property type="entry name" value="PHB_depo_C"/>
    <property type="match status" value="1"/>
</dbReference>
<dbReference type="InterPro" id="IPR051321">
    <property type="entry name" value="PHA/PHB_synthase"/>
</dbReference>
<feature type="region of interest" description="Disordered" evidence="1">
    <location>
        <begin position="436"/>
        <end position="455"/>
    </location>
</feature>
<dbReference type="InterPro" id="IPR010915">
    <property type="entry name" value="PHB_depoly_PhaZ"/>
</dbReference>
<dbReference type="SUPFAM" id="SSF53474">
    <property type="entry name" value="alpha/beta-Hydrolases"/>
    <property type="match status" value="1"/>
</dbReference>
<evidence type="ECO:0000313" key="3">
    <source>
        <dbReference type="EMBL" id="GMA39067.1"/>
    </source>
</evidence>
<feature type="domain" description="PHB de-polymerase C-terminal" evidence="2">
    <location>
        <begin position="238"/>
        <end position="431"/>
    </location>
</feature>
<comment type="caution">
    <text evidence="3">The sequence shown here is derived from an EMBL/GenBank/DDBJ whole genome shotgun (WGS) entry which is preliminary data.</text>
</comment>
<evidence type="ECO:0000313" key="4">
    <source>
        <dbReference type="Proteomes" id="UP001157126"/>
    </source>
</evidence>
<dbReference type="PANTHER" id="PTHR36837:SF4">
    <property type="entry name" value="BLR0908 PROTEIN"/>
    <property type="match status" value="1"/>
</dbReference>
<evidence type="ECO:0000259" key="2">
    <source>
        <dbReference type="Pfam" id="PF06850"/>
    </source>
</evidence>
<dbReference type="Proteomes" id="UP001157126">
    <property type="component" value="Unassembled WGS sequence"/>
</dbReference>
<protein>
    <submittedName>
        <fullName evidence="3">Intracellular PHB depolymerase</fullName>
    </submittedName>
</protein>
<dbReference type="PANTHER" id="PTHR36837">
    <property type="entry name" value="POLY(3-HYDROXYALKANOATE) POLYMERASE SUBUNIT PHAC"/>
    <property type="match status" value="1"/>
</dbReference>
<sequence length="455" mass="50990">MLQKSQPGPVPQQRQNAYDGSFNPWLEHSHLLWSHTVKMTALGTELQQDAMRAYRGVAKWYGEPFVLKNVFQRIEKVLEANTVLMRQLSRDYAKPEFGFATTKIDGEDVAVSESVTIDKPFCKLIHFERDTDRNDPVVLLIAPQSGHYATLLRPTVERLLPEADVYVTDWANARAVPTEAGQFDLDTYADYLVEFIEYLGPETNVVSICQSTAPAVMAVSRLAQETPDGQPATLTLMAGPLDPAAAPTEVTDLADRMHLPSYLQAFIARAPNGRPVYPGYVQLMSFIAMNPENHFSSHRDLYRHYVADDTNPEIERIERFYREYFAVTDLTAEFYADTVDRVFIKKELARGTMVYNGSLVRPEAITCPVIGIEGANDDISAPGQTREFMRKFTGSSDVSFYEQEGAGHYGVFAGGHWRGQIAPRIMGKIHETAAAAGRTYSDPQRPTMTIEPYEG</sequence>
<dbReference type="EMBL" id="BSUO01000001">
    <property type="protein sequence ID" value="GMA39067.1"/>
    <property type="molecule type" value="Genomic_DNA"/>
</dbReference>
<dbReference type="RefSeq" id="WP_284303058.1">
    <property type="nucleotide sequence ID" value="NZ_BSUO01000001.1"/>
</dbReference>
<dbReference type="NCBIfam" id="TIGR01849">
    <property type="entry name" value="PHB_depoly_PhaZ"/>
    <property type="match status" value="1"/>
</dbReference>
<accession>A0ABQ6IQR2</accession>
<reference evidence="4" key="1">
    <citation type="journal article" date="2019" name="Int. J. Syst. Evol. Microbiol.">
        <title>The Global Catalogue of Microorganisms (GCM) 10K type strain sequencing project: providing services to taxonomists for standard genome sequencing and annotation.</title>
        <authorList>
            <consortium name="The Broad Institute Genomics Platform"/>
            <consortium name="The Broad Institute Genome Sequencing Center for Infectious Disease"/>
            <person name="Wu L."/>
            <person name="Ma J."/>
        </authorList>
    </citation>
    <scope>NUCLEOTIDE SEQUENCE [LARGE SCALE GENOMIC DNA]</scope>
    <source>
        <strain evidence="4">NBRC 113072</strain>
    </source>
</reference>